<evidence type="ECO:0000259" key="1">
    <source>
        <dbReference type="Pfam" id="PF24024"/>
    </source>
</evidence>
<keyword evidence="3" id="KW-1185">Reference proteome</keyword>
<proteinExistence type="predicted"/>
<protein>
    <recommendedName>
        <fullName evidence="1">DUF7336 domain-containing protein</fullName>
    </recommendedName>
</protein>
<dbReference type="KEGG" id="ckh:LVJ77_04615"/>
<dbReference type="Pfam" id="PF24024">
    <property type="entry name" value="DUF7336"/>
    <property type="match status" value="1"/>
</dbReference>
<dbReference type="AlphaFoldDB" id="A0A8T9MYF5"/>
<organism evidence="2 3">
    <name type="scientific">Conchiformibius kuhniae</name>
    <dbReference type="NCBI Taxonomy" id="211502"/>
    <lineage>
        <taxon>Bacteria</taxon>
        <taxon>Pseudomonadati</taxon>
        <taxon>Pseudomonadota</taxon>
        <taxon>Betaproteobacteria</taxon>
        <taxon>Neisseriales</taxon>
        <taxon>Neisseriaceae</taxon>
        <taxon>Conchiformibius</taxon>
    </lineage>
</organism>
<feature type="domain" description="DUF7336" evidence="1">
    <location>
        <begin position="3"/>
        <end position="69"/>
    </location>
</feature>
<gene>
    <name evidence="2" type="ORF">LVJ77_04615</name>
</gene>
<dbReference type="Proteomes" id="UP000831534">
    <property type="component" value="Chromosome"/>
</dbReference>
<dbReference type="InterPro" id="IPR055760">
    <property type="entry name" value="DUF7336"/>
</dbReference>
<dbReference type="EMBL" id="CP091521">
    <property type="protein sequence ID" value="UOP05446.1"/>
    <property type="molecule type" value="Genomic_DNA"/>
</dbReference>
<dbReference type="RefSeq" id="WP_027010185.1">
    <property type="nucleotide sequence ID" value="NZ_CP091521.1"/>
</dbReference>
<evidence type="ECO:0000313" key="3">
    <source>
        <dbReference type="Proteomes" id="UP000831534"/>
    </source>
</evidence>
<evidence type="ECO:0000313" key="2">
    <source>
        <dbReference type="EMBL" id="UOP05446.1"/>
    </source>
</evidence>
<sequence length="73" mass="8390">MNSVYVLHHVRPEEDDYYEDVKMIGVFTDIAAAEAAKTALLSQPGFRDYPDGFHIDEYELNKIHWQEGFGDPS</sequence>
<reference evidence="2" key="1">
    <citation type="journal article" date="2022" name="Res Sq">
        <title>Evolution of multicellular longitudinally dividing oral cavity symbionts (Neisseriaceae).</title>
        <authorList>
            <person name="Nyongesa S."/>
            <person name="Weber P."/>
            <person name="Bernet E."/>
            <person name="Pullido F."/>
            <person name="Nieckarz M."/>
            <person name="Delaby M."/>
            <person name="Nieves C."/>
            <person name="Viehboeck T."/>
            <person name="Krause N."/>
            <person name="Rivera-Millot A."/>
            <person name="Nakamura A."/>
            <person name="Vischer N."/>
            <person name="VanNieuwenhze M."/>
            <person name="Brun Y."/>
            <person name="Cava F."/>
            <person name="Bulgheresi S."/>
            <person name="Veyrier F."/>
        </authorList>
    </citation>
    <scope>NUCLEOTIDE SEQUENCE</scope>
    <source>
        <strain evidence="2">17694</strain>
    </source>
</reference>
<name>A0A8T9MYF5_9NEIS</name>
<accession>A0A8T9MYF5</accession>
<reference evidence="2" key="2">
    <citation type="submission" date="2024-09" db="EMBL/GenBank/DDBJ databases">
        <authorList>
            <person name="Veyrier F.J."/>
        </authorList>
    </citation>
    <scope>NUCLEOTIDE SEQUENCE</scope>
    <source>
        <strain evidence="2">17694</strain>
    </source>
</reference>